<protein>
    <recommendedName>
        <fullName evidence="3">No apical meristem-associated C-terminal domain-containing protein</fullName>
    </recommendedName>
</protein>
<evidence type="ECO:0000313" key="1">
    <source>
        <dbReference type="EMBL" id="KAF2617778.1"/>
    </source>
</evidence>
<evidence type="ECO:0000313" key="2">
    <source>
        <dbReference type="Proteomes" id="UP000712281"/>
    </source>
</evidence>
<dbReference type="EMBL" id="QGKW02000007">
    <property type="protein sequence ID" value="KAF2617778.1"/>
    <property type="molecule type" value="Genomic_DNA"/>
</dbReference>
<name>A0A8S9MHS3_BRACR</name>
<proteinExistence type="predicted"/>
<comment type="caution">
    <text evidence="1">The sequence shown here is derived from an EMBL/GenBank/DDBJ whole genome shotgun (WGS) entry which is preliminary data.</text>
</comment>
<dbReference type="Proteomes" id="UP000712281">
    <property type="component" value="Unassembled WGS sequence"/>
</dbReference>
<reference evidence="1" key="1">
    <citation type="submission" date="2019-12" db="EMBL/GenBank/DDBJ databases">
        <title>Genome sequencing and annotation of Brassica cretica.</title>
        <authorList>
            <person name="Studholme D.J."/>
            <person name="Sarris P.F."/>
        </authorList>
    </citation>
    <scope>NUCLEOTIDE SEQUENCE</scope>
    <source>
        <strain evidence="1">PFS-001/15</strain>
        <tissue evidence="1">Leaf</tissue>
    </source>
</reference>
<sequence>MGHASTIHASFSLFSLFLSRLEQKKSESLESAKLRLISPASFFTSLHDESIGDMYRLCASLSPLRLCLLFAFPLLRLSFAFPSLCLSFASPSVFREISSTMKHWASLSVDLLGSDGPLSVCLSSNRKQVLIILFGCSIMHVSRWMHWEWRFFSILRCGKSRASNFFSVQHRRTKLKWALYLFRDPFFTNNRRWMDQRDIRKVHRTNEEMKYSNECVKSCLFVIEASSQAIGTETGKDDQVTNRPTGVKAAKARGKRMMVEGKDLAEFQSLWSIKKEDLAMKEKLSKMRLLESLIAKQELDEYQESLNGVTVFTLDHVKLVSMFLVLIISSASPEVNRDEKISSHGFVVTVVTKLTSNCCVVSRLDQ</sequence>
<dbReference type="AlphaFoldDB" id="A0A8S9MHS3"/>
<evidence type="ECO:0008006" key="3">
    <source>
        <dbReference type="Google" id="ProtNLM"/>
    </source>
</evidence>
<accession>A0A8S9MHS3</accession>
<organism evidence="1 2">
    <name type="scientific">Brassica cretica</name>
    <name type="common">Mustard</name>
    <dbReference type="NCBI Taxonomy" id="69181"/>
    <lineage>
        <taxon>Eukaryota</taxon>
        <taxon>Viridiplantae</taxon>
        <taxon>Streptophyta</taxon>
        <taxon>Embryophyta</taxon>
        <taxon>Tracheophyta</taxon>
        <taxon>Spermatophyta</taxon>
        <taxon>Magnoliopsida</taxon>
        <taxon>eudicotyledons</taxon>
        <taxon>Gunneridae</taxon>
        <taxon>Pentapetalae</taxon>
        <taxon>rosids</taxon>
        <taxon>malvids</taxon>
        <taxon>Brassicales</taxon>
        <taxon>Brassicaceae</taxon>
        <taxon>Brassiceae</taxon>
        <taxon>Brassica</taxon>
    </lineage>
</organism>
<gene>
    <name evidence="1" type="ORF">F2Q68_00040880</name>
</gene>